<dbReference type="SUPFAM" id="SSF54427">
    <property type="entry name" value="NTF2-like"/>
    <property type="match status" value="1"/>
</dbReference>
<keyword evidence="2" id="KW-1185">Reference proteome</keyword>
<reference evidence="1 2" key="1">
    <citation type="journal article" date="2019" name="Int. J. Syst. Evol. Microbiol.">
        <title>The Global Catalogue of Microorganisms (GCM) 10K type strain sequencing project: providing services to taxonomists for standard genome sequencing and annotation.</title>
        <authorList>
            <consortium name="The Broad Institute Genomics Platform"/>
            <consortium name="The Broad Institute Genome Sequencing Center for Infectious Disease"/>
            <person name="Wu L."/>
            <person name="Ma J."/>
        </authorList>
    </citation>
    <scope>NUCLEOTIDE SEQUENCE [LARGE SCALE GENOMIC DNA]</scope>
    <source>
        <strain evidence="1 2">JCM 10977</strain>
    </source>
</reference>
<dbReference type="InterPro" id="IPR032710">
    <property type="entry name" value="NTF2-like_dom_sf"/>
</dbReference>
<evidence type="ECO:0008006" key="3">
    <source>
        <dbReference type="Google" id="ProtNLM"/>
    </source>
</evidence>
<accession>A0ABN1PA37</accession>
<sequence>MTIPTPPDPTAADHAKHLPHSIVTYLREADPAHRANAHDLLSAFTPDAVVVDEETTYTGHDEIHRWRDTAATEYTYTVELTHVEKLDETHYVTTNHLEGDFPGGVVDLIYRFTLDPETSLITHLEIAP</sequence>
<dbReference type="Gene3D" id="3.10.450.50">
    <property type="match status" value="1"/>
</dbReference>
<evidence type="ECO:0000313" key="2">
    <source>
        <dbReference type="Proteomes" id="UP001500542"/>
    </source>
</evidence>
<protein>
    <recommendedName>
        <fullName evidence="3">SnoaL-like protein</fullName>
    </recommendedName>
</protein>
<comment type="caution">
    <text evidence="1">The sequence shown here is derived from an EMBL/GenBank/DDBJ whole genome shotgun (WGS) entry which is preliminary data.</text>
</comment>
<dbReference type="RefSeq" id="WP_343964079.1">
    <property type="nucleotide sequence ID" value="NZ_BAAAHK010000001.1"/>
</dbReference>
<dbReference type="EMBL" id="BAAAHK010000001">
    <property type="protein sequence ID" value="GAA0924794.1"/>
    <property type="molecule type" value="Genomic_DNA"/>
</dbReference>
<organism evidence="1 2">
    <name type="scientific">Kribbella koreensis</name>
    <dbReference type="NCBI Taxonomy" id="57909"/>
    <lineage>
        <taxon>Bacteria</taxon>
        <taxon>Bacillati</taxon>
        <taxon>Actinomycetota</taxon>
        <taxon>Actinomycetes</taxon>
        <taxon>Propionibacteriales</taxon>
        <taxon>Kribbellaceae</taxon>
        <taxon>Kribbella</taxon>
    </lineage>
</organism>
<proteinExistence type="predicted"/>
<name>A0ABN1PA37_9ACTN</name>
<evidence type="ECO:0000313" key="1">
    <source>
        <dbReference type="EMBL" id="GAA0924794.1"/>
    </source>
</evidence>
<gene>
    <name evidence="1" type="ORF">GCM10009554_03830</name>
</gene>
<dbReference type="Proteomes" id="UP001500542">
    <property type="component" value="Unassembled WGS sequence"/>
</dbReference>